<evidence type="ECO:0000313" key="2">
    <source>
        <dbReference type="Proteomes" id="UP000266745"/>
    </source>
</evidence>
<dbReference type="Proteomes" id="UP000266745">
    <property type="component" value="Chromosome"/>
</dbReference>
<reference evidence="1 2" key="1">
    <citation type="journal article" date="2016" name="Sci. Rep.">
        <title>A novel ammonia-oxidizing archaeon from wastewater treatment plant: Its enrichment, physiological and genomic characteristics.</title>
        <authorList>
            <person name="Li Y."/>
            <person name="Ding K."/>
            <person name="Wen X."/>
            <person name="Zhang B."/>
            <person name="Shen B."/>
            <person name="Yang Y."/>
        </authorList>
    </citation>
    <scope>NUCLEOTIDE SEQUENCE [LARGE SCALE GENOMIC DNA]</scope>
    <source>
        <strain evidence="1 2">SAT1</strain>
    </source>
</reference>
<evidence type="ECO:0000313" key="1">
    <source>
        <dbReference type="EMBL" id="AJZ76434.2"/>
    </source>
</evidence>
<proteinExistence type="predicted"/>
<dbReference type="KEGG" id="tah:SU86_008790"/>
<dbReference type="EMBL" id="CP011097">
    <property type="protein sequence ID" value="AJZ76434.2"/>
    <property type="molecule type" value="Genomic_DNA"/>
</dbReference>
<dbReference type="AlphaFoldDB" id="A0A3G1B874"/>
<protein>
    <submittedName>
        <fullName evidence="1">Uncharacterized protein</fullName>
    </submittedName>
</protein>
<keyword evidence="2" id="KW-1185">Reference proteome</keyword>
<name>A0A3G1B874_9ARCH</name>
<organism evidence="1 2">
    <name type="scientific">Candidatus Nitrosotenuis cloacae</name>
    <dbReference type="NCBI Taxonomy" id="1603555"/>
    <lineage>
        <taxon>Archaea</taxon>
        <taxon>Nitrososphaerota</taxon>
        <taxon>Candidatus Nitrosotenuis</taxon>
    </lineage>
</organism>
<gene>
    <name evidence="1" type="ORF">SU86_008790</name>
</gene>
<accession>A0A3G1B874</accession>
<sequence length="87" mass="10134">MQRILPAKIDEHMEFFTGFEENIPLCCVLFYECAWLPAIRIKIPEYLEKMWELTTQTGVLLCPECLVKTISKNLRESDKKTISAIPN</sequence>